<evidence type="ECO:0000313" key="5">
    <source>
        <dbReference type="Proteomes" id="UP000184164"/>
    </source>
</evidence>
<feature type="signal peptide" evidence="1">
    <location>
        <begin position="1"/>
        <end position="24"/>
    </location>
</feature>
<reference evidence="4 5" key="1">
    <citation type="submission" date="2016-11" db="EMBL/GenBank/DDBJ databases">
        <authorList>
            <person name="Jaros S."/>
            <person name="Januszkiewicz K."/>
            <person name="Wedrychowicz H."/>
        </authorList>
    </citation>
    <scope>NUCLEOTIDE SEQUENCE [LARGE SCALE GENOMIC DNA]</scope>
    <source>
        <strain evidence="4 5">DSM 26910</strain>
    </source>
</reference>
<dbReference type="Pfam" id="PF13472">
    <property type="entry name" value="Lipase_GDSL_2"/>
    <property type="match status" value="1"/>
</dbReference>
<gene>
    <name evidence="4" type="ORF">SAMN05444274_11710</name>
</gene>
<dbReference type="InterPro" id="IPR052762">
    <property type="entry name" value="PCW_deacetylase/CE"/>
</dbReference>
<dbReference type="EMBL" id="FQUM01000017">
    <property type="protein sequence ID" value="SHF98745.1"/>
    <property type="molecule type" value="Genomic_DNA"/>
</dbReference>
<sequence length="378" mass="42785">MKNSSIIRIVSIFFISVLWNTAFAQTDKNFYPATNDVFVYMGRVHQTGETVKYNWPGVTVSTDFTGKELGIKIKGGDRNYFNVWVDDRPEQVLHAVNDTVWWYPEKLSKGLHHLKIVKRTEGDMGIAEFSGVFVGKKEQLQKPAPLSHRKILFIGNSITCGYGTEGLNKSEDFKPSTENCEKSYAPIIARAFDAQFHLIAHSGLGIIRNYGDKDKISTRLKPMPARLEYLMDNDSTLKYDLQNYIPDAIVVNLGTNDFSTQPFPDEEDFIVAGKKLLTTLKKEFPQAKIICVTGPMTNEPCFSCTKKIVEQSRANLNTTDIVFVGIPNDLLNKEDDLGSDWHPSYRGQLKSAHVIIPVLENMLGWKFSLNEILENLYN</sequence>
<dbReference type="Proteomes" id="UP000184164">
    <property type="component" value="Unassembled WGS sequence"/>
</dbReference>
<feature type="domain" description="Carbohydrate esterase 2 N-terminal" evidence="3">
    <location>
        <begin position="40"/>
        <end position="143"/>
    </location>
</feature>
<evidence type="ECO:0000259" key="2">
    <source>
        <dbReference type="Pfam" id="PF13472"/>
    </source>
</evidence>
<dbReference type="Gene3D" id="2.60.120.260">
    <property type="entry name" value="Galactose-binding domain-like"/>
    <property type="match status" value="1"/>
</dbReference>
<dbReference type="InterPro" id="IPR036514">
    <property type="entry name" value="SGNH_hydro_sf"/>
</dbReference>
<keyword evidence="1" id="KW-0732">Signal</keyword>
<dbReference type="STRING" id="1484053.SAMN05444274_11710"/>
<proteinExistence type="predicted"/>
<accession>A0A1M5G4Q5</accession>
<evidence type="ECO:0000256" key="1">
    <source>
        <dbReference type="SAM" id="SignalP"/>
    </source>
</evidence>
<dbReference type="RefSeq" id="WP_073003540.1">
    <property type="nucleotide sequence ID" value="NZ_FQUM01000017.1"/>
</dbReference>
<evidence type="ECO:0000259" key="3">
    <source>
        <dbReference type="Pfam" id="PF17996"/>
    </source>
</evidence>
<dbReference type="CDD" id="cd01831">
    <property type="entry name" value="Endoglucanase_E_like"/>
    <property type="match status" value="1"/>
</dbReference>
<feature type="domain" description="SGNH hydrolase-type esterase" evidence="2">
    <location>
        <begin position="153"/>
        <end position="348"/>
    </location>
</feature>
<dbReference type="SUPFAM" id="SSF52266">
    <property type="entry name" value="SGNH hydrolase"/>
    <property type="match status" value="1"/>
</dbReference>
<dbReference type="InterPro" id="IPR037461">
    <property type="entry name" value="CtCE2-like_dom"/>
</dbReference>
<evidence type="ECO:0000313" key="4">
    <source>
        <dbReference type="EMBL" id="SHF98745.1"/>
    </source>
</evidence>
<name>A0A1M5G4Q5_9BACT</name>
<organism evidence="4 5">
    <name type="scientific">Mariniphaga anaerophila</name>
    <dbReference type="NCBI Taxonomy" id="1484053"/>
    <lineage>
        <taxon>Bacteria</taxon>
        <taxon>Pseudomonadati</taxon>
        <taxon>Bacteroidota</taxon>
        <taxon>Bacteroidia</taxon>
        <taxon>Marinilabiliales</taxon>
        <taxon>Prolixibacteraceae</taxon>
        <taxon>Mariniphaga</taxon>
    </lineage>
</organism>
<dbReference type="InterPro" id="IPR013830">
    <property type="entry name" value="SGNH_hydro"/>
</dbReference>
<dbReference type="Gene3D" id="3.40.50.1110">
    <property type="entry name" value="SGNH hydrolase"/>
    <property type="match status" value="1"/>
</dbReference>
<dbReference type="PANTHER" id="PTHR37834:SF2">
    <property type="entry name" value="ESTERASE, SGNH HYDROLASE-TYPE"/>
    <property type="match status" value="1"/>
</dbReference>
<dbReference type="InterPro" id="IPR040794">
    <property type="entry name" value="CE2_N"/>
</dbReference>
<dbReference type="Pfam" id="PF17996">
    <property type="entry name" value="CE2_N"/>
    <property type="match status" value="1"/>
</dbReference>
<keyword evidence="5" id="KW-1185">Reference proteome</keyword>
<feature type="chain" id="PRO_5012883651" evidence="1">
    <location>
        <begin position="25"/>
        <end position="378"/>
    </location>
</feature>
<dbReference type="PANTHER" id="PTHR37834">
    <property type="entry name" value="GDSL-LIKE LIPASE/ACYLHYDROLASE DOMAIN PROTEIN (AFU_ORTHOLOGUE AFUA_2G00620)"/>
    <property type="match status" value="1"/>
</dbReference>
<dbReference type="GO" id="GO:0052689">
    <property type="term" value="F:carboxylic ester hydrolase activity"/>
    <property type="evidence" value="ECO:0007669"/>
    <property type="project" value="InterPro"/>
</dbReference>
<protein>
    <submittedName>
        <fullName evidence="4">Lysophospholipase L1</fullName>
    </submittedName>
</protein>
<dbReference type="AlphaFoldDB" id="A0A1M5G4Q5"/>